<evidence type="ECO:0000256" key="1">
    <source>
        <dbReference type="SAM" id="MobiDB-lite"/>
    </source>
</evidence>
<dbReference type="AlphaFoldDB" id="A0AAV6K4P3"/>
<feature type="region of interest" description="Disordered" evidence="1">
    <location>
        <begin position="70"/>
        <end position="146"/>
    </location>
</feature>
<dbReference type="Proteomes" id="UP000823749">
    <property type="component" value="Chromosome 5"/>
</dbReference>
<evidence type="ECO:0000313" key="3">
    <source>
        <dbReference type="Proteomes" id="UP000823749"/>
    </source>
</evidence>
<accession>A0AAV6K4P3</accession>
<sequence length="297" mass="34051">MNYQSASRNHRTEGFKAKQALKSAMFLALCIWLLYQCKNSHDTTKDKRIKVHIKLGEEHSATILGRLGNEARYSSGSDSNSKDVDSMGEKSDEEETYVKEKEHNRESISSDEEKQDRKDTESKNEKPESNEENNPGIALRLNKDLNHGDQRLRVNEERDFNEPQNVEEGRTWTLILQKDEAYKENIEDKDRIEETGNGEIEDGFQRFQDENGVPEDVDHIIESMPSESSADKKSYLLQETRNRCIDSMPRGGGREIMSRTSDSMPRGGGRKMMSRTSDNMPRGGGRRMLLDRLASRN</sequence>
<protein>
    <submittedName>
        <fullName evidence="2">Uncharacterized protein</fullName>
    </submittedName>
</protein>
<dbReference type="EMBL" id="JACTNZ010000005">
    <property type="protein sequence ID" value="KAG5547433.1"/>
    <property type="molecule type" value="Genomic_DNA"/>
</dbReference>
<feature type="compositionally biased region" description="Basic and acidic residues" evidence="1">
    <location>
        <begin position="288"/>
        <end position="297"/>
    </location>
</feature>
<comment type="caution">
    <text evidence="2">The sequence shown here is derived from an EMBL/GenBank/DDBJ whole genome shotgun (WGS) entry which is preliminary data.</text>
</comment>
<evidence type="ECO:0000313" key="2">
    <source>
        <dbReference type="EMBL" id="KAG5547433.1"/>
    </source>
</evidence>
<organism evidence="2 3">
    <name type="scientific">Rhododendron griersonianum</name>
    <dbReference type="NCBI Taxonomy" id="479676"/>
    <lineage>
        <taxon>Eukaryota</taxon>
        <taxon>Viridiplantae</taxon>
        <taxon>Streptophyta</taxon>
        <taxon>Embryophyta</taxon>
        <taxon>Tracheophyta</taxon>
        <taxon>Spermatophyta</taxon>
        <taxon>Magnoliopsida</taxon>
        <taxon>eudicotyledons</taxon>
        <taxon>Gunneridae</taxon>
        <taxon>Pentapetalae</taxon>
        <taxon>asterids</taxon>
        <taxon>Ericales</taxon>
        <taxon>Ericaceae</taxon>
        <taxon>Ericoideae</taxon>
        <taxon>Rhodoreae</taxon>
        <taxon>Rhododendron</taxon>
    </lineage>
</organism>
<dbReference type="PANTHER" id="PTHR33700">
    <property type="entry name" value="MYB-LIKE PROTEIN X"/>
    <property type="match status" value="1"/>
</dbReference>
<proteinExistence type="predicted"/>
<feature type="region of interest" description="Disordered" evidence="1">
    <location>
        <begin position="245"/>
        <end position="297"/>
    </location>
</feature>
<keyword evidence="3" id="KW-1185">Reference proteome</keyword>
<dbReference type="PANTHER" id="PTHR33700:SF4">
    <property type="entry name" value="MYB-LIKE PROTEIN X"/>
    <property type="match status" value="1"/>
</dbReference>
<gene>
    <name evidence="2" type="ORF">RHGRI_013203</name>
</gene>
<reference evidence="2" key="1">
    <citation type="submission" date="2020-08" db="EMBL/GenBank/DDBJ databases">
        <title>Plant Genome Project.</title>
        <authorList>
            <person name="Zhang R.-G."/>
        </authorList>
    </citation>
    <scope>NUCLEOTIDE SEQUENCE</scope>
    <source>
        <strain evidence="2">WSP0</strain>
        <tissue evidence="2">Leaf</tissue>
    </source>
</reference>
<feature type="compositionally biased region" description="Basic and acidic residues" evidence="1">
    <location>
        <begin position="80"/>
        <end position="129"/>
    </location>
</feature>
<name>A0AAV6K4P3_9ERIC</name>